<evidence type="ECO:0000256" key="5">
    <source>
        <dbReference type="ARBA" id="ARBA00023136"/>
    </source>
</evidence>
<feature type="transmembrane region" description="Helical" evidence="6">
    <location>
        <begin position="217"/>
        <end position="240"/>
    </location>
</feature>
<dbReference type="Pfam" id="PF07857">
    <property type="entry name" value="TMEM144"/>
    <property type="match status" value="1"/>
</dbReference>
<dbReference type="OrthoDB" id="426527at2759"/>
<dbReference type="InterPro" id="IPR036259">
    <property type="entry name" value="MFS_trans_sf"/>
</dbReference>
<evidence type="ECO:0000256" key="3">
    <source>
        <dbReference type="ARBA" id="ARBA00022692"/>
    </source>
</evidence>
<evidence type="ECO:0000313" key="8">
    <source>
        <dbReference type="Proteomes" id="UP000614601"/>
    </source>
</evidence>
<evidence type="ECO:0000256" key="4">
    <source>
        <dbReference type="ARBA" id="ARBA00022989"/>
    </source>
</evidence>
<sequence>MPNNETLSDDNDGYDDQWVGFLLLLVACASFGAMFVPLRKQRCKDGFFVQWVQCAVVFCCGFVIYIVRDFPPFDPIAIIGGFLYATGNIFSVPIIESELGVGLGMLIWTTVQIIVGWCIARFGMFGTKTQEVKSLPLNYIGLGLTLISGILFVMVKGEKKGHTNNEERKETTSRRFITKAKLFYIGLAVTLGLLHGCMLTPIVYIQDNKTGASNHAIDYLFVHFSSTFFFSTVYFVVYCLVRRTRAVVNVQLVGPSVLYGLLWTLGMSLFIISNRIVSQTVSFPIATRLPAIIGALIDVFIFKTIKGKQNFIVLSCGIFIGVVGVVLVGISNQL</sequence>
<dbReference type="PANTHER" id="PTHR16119:SF18">
    <property type="entry name" value="TRANSMEMBRANE PROTEIN 144 HOMOLOG"/>
    <property type="match status" value="1"/>
</dbReference>
<feature type="transmembrane region" description="Helical" evidence="6">
    <location>
        <begin position="102"/>
        <end position="124"/>
    </location>
</feature>
<reference evidence="7" key="1">
    <citation type="submission" date="2020-09" db="EMBL/GenBank/DDBJ databases">
        <authorList>
            <person name="Kikuchi T."/>
        </authorList>
    </citation>
    <scope>NUCLEOTIDE SEQUENCE</scope>
    <source>
        <strain evidence="7">SH1</strain>
    </source>
</reference>
<feature type="transmembrane region" description="Helical" evidence="6">
    <location>
        <begin position="285"/>
        <end position="302"/>
    </location>
</feature>
<feature type="transmembrane region" description="Helical" evidence="6">
    <location>
        <begin position="182"/>
        <end position="205"/>
    </location>
</feature>
<keyword evidence="3 6" id="KW-0812">Transmembrane</keyword>
<feature type="transmembrane region" description="Helical" evidence="6">
    <location>
        <begin position="18"/>
        <end position="36"/>
    </location>
</feature>
<dbReference type="EMBL" id="CAJFDH010000002">
    <property type="protein sequence ID" value="CAD5209032.1"/>
    <property type="molecule type" value="Genomic_DNA"/>
</dbReference>
<feature type="transmembrane region" description="Helical" evidence="6">
    <location>
        <begin position="311"/>
        <end position="330"/>
    </location>
</feature>
<proteinExistence type="inferred from homology"/>
<name>A0A811JZK5_9BILA</name>
<dbReference type="Proteomes" id="UP000783686">
    <property type="component" value="Unassembled WGS sequence"/>
</dbReference>
<gene>
    <name evidence="7" type="ORF">BOKJ2_LOCUS2477</name>
</gene>
<protein>
    <recommendedName>
        <fullName evidence="9">EamA domain-containing protein</fullName>
    </recommendedName>
</protein>
<accession>A0A811JZK5</accession>
<evidence type="ECO:0000313" key="7">
    <source>
        <dbReference type="EMBL" id="CAD5209032.1"/>
    </source>
</evidence>
<comment type="similarity">
    <text evidence="2">Belongs to the TMEM144 family.</text>
</comment>
<comment type="caution">
    <text evidence="7">The sequence shown here is derived from an EMBL/GenBank/DDBJ whole genome shotgun (WGS) entry which is preliminary data.</text>
</comment>
<feature type="transmembrane region" description="Helical" evidence="6">
    <location>
        <begin position="73"/>
        <end position="95"/>
    </location>
</feature>
<dbReference type="SUPFAM" id="SSF103473">
    <property type="entry name" value="MFS general substrate transporter"/>
    <property type="match status" value="1"/>
</dbReference>
<feature type="transmembrane region" description="Helical" evidence="6">
    <location>
        <begin position="48"/>
        <end position="67"/>
    </location>
</feature>
<dbReference type="GO" id="GO:0015144">
    <property type="term" value="F:carbohydrate transmembrane transporter activity"/>
    <property type="evidence" value="ECO:0007669"/>
    <property type="project" value="InterPro"/>
</dbReference>
<dbReference type="AlphaFoldDB" id="A0A811JZK5"/>
<dbReference type="GO" id="GO:0016020">
    <property type="term" value="C:membrane"/>
    <property type="evidence" value="ECO:0007669"/>
    <property type="project" value="UniProtKB-SubCell"/>
</dbReference>
<keyword evidence="8" id="KW-1185">Reference proteome</keyword>
<feature type="transmembrane region" description="Helical" evidence="6">
    <location>
        <begin position="136"/>
        <end position="155"/>
    </location>
</feature>
<evidence type="ECO:0000256" key="6">
    <source>
        <dbReference type="SAM" id="Phobius"/>
    </source>
</evidence>
<dbReference type="PANTHER" id="PTHR16119">
    <property type="entry name" value="TRANSMEMBRANE PROTEIN 144"/>
    <property type="match status" value="1"/>
</dbReference>
<dbReference type="InterPro" id="IPR010651">
    <property type="entry name" value="Sugar_transport"/>
</dbReference>
<dbReference type="EMBL" id="CAJFCW020000002">
    <property type="protein sequence ID" value="CAG9088302.1"/>
    <property type="molecule type" value="Genomic_DNA"/>
</dbReference>
<feature type="transmembrane region" description="Helical" evidence="6">
    <location>
        <begin position="252"/>
        <end position="273"/>
    </location>
</feature>
<keyword evidence="5 6" id="KW-0472">Membrane</keyword>
<keyword evidence="4 6" id="KW-1133">Transmembrane helix</keyword>
<organism evidence="7 8">
    <name type="scientific">Bursaphelenchus okinawaensis</name>
    <dbReference type="NCBI Taxonomy" id="465554"/>
    <lineage>
        <taxon>Eukaryota</taxon>
        <taxon>Metazoa</taxon>
        <taxon>Ecdysozoa</taxon>
        <taxon>Nematoda</taxon>
        <taxon>Chromadorea</taxon>
        <taxon>Rhabditida</taxon>
        <taxon>Tylenchina</taxon>
        <taxon>Tylenchomorpha</taxon>
        <taxon>Aphelenchoidea</taxon>
        <taxon>Aphelenchoididae</taxon>
        <taxon>Bursaphelenchus</taxon>
    </lineage>
</organism>
<dbReference type="InterPro" id="IPR012435">
    <property type="entry name" value="TMEM144"/>
</dbReference>
<evidence type="ECO:0008006" key="9">
    <source>
        <dbReference type="Google" id="ProtNLM"/>
    </source>
</evidence>
<evidence type="ECO:0000256" key="1">
    <source>
        <dbReference type="ARBA" id="ARBA00004141"/>
    </source>
</evidence>
<evidence type="ECO:0000256" key="2">
    <source>
        <dbReference type="ARBA" id="ARBA00005731"/>
    </source>
</evidence>
<dbReference type="Proteomes" id="UP000614601">
    <property type="component" value="Unassembled WGS sequence"/>
</dbReference>
<comment type="subcellular location">
    <subcellularLocation>
        <location evidence="1">Membrane</location>
        <topology evidence="1">Multi-pass membrane protein</topology>
    </subcellularLocation>
</comment>